<reference evidence="5" key="1">
    <citation type="submission" date="2021-02" db="EMBL/GenBank/DDBJ databases">
        <authorList>
            <person name="Nowell W R."/>
        </authorList>
    </citation>
    <scope>NUCLEOTIDE SEQUENCE</scope>
</reference>
<dbReference type="Proteomes" id="UP000682733">
    <property type="component" value="Unassembled WGS sequence"/>
</dbReference>
<dbReference type="InterPro" id="IPR003855">
    <property type="entry name" value="K+_transporter"/>
</dbReference>
<accession>A0A8S2KKC7</accession>
<evidence type="ECO:0000313" key="4">
    <source>
        <dbReference type="EMBL" id="CAF1096350.1"/>
    </source>
</evidence>
<feature type="region of interest" description="Disordered" evidence="1">
    <location>
        <begin position="185"/>
        <end position="207"/>
    </location>
</feature>
<sequence>MQSYVEDAARSGRPRTAINEETIDAVRSIIEDDPHSAYEQIEHTLGIGSSAVNSIIHEYLKLHKMFTRWVPHQLTNDQKQFCIQLCRDSLERFEGGQSCRVFDIITGDESWFYHYDPTTKEQSKVWVSQTDPRSTKVHRYKSSGKRMVAIFFMKSGLIKSIPLERVETVTKRCKTDDIVIANSDTNQPAKVDGDSTPVRQPLSDRPSHEEHVTLSKKLSLFLMLTLRSLGVVFGDIGTSPLYVVNTIFVIAPSESQCIGAISLIIWNLIVVVSVKYAIFILMADNQGEGGTFALCGLLTGERSRLGQKAKKVVIVVSIVAASLIIGDGCLTPAVSVLSAIEGLALNAPRLAKYTAPITIVIVFLLFMAQRWGTAKIGIAFGPVMIVWFLVIF</sequence>
<dbReference type="Gene3D" id="3.30.420.10">
    <property type="entry name" value="Ribonuclease H-like superfamily/Ribonuclease H"/>
    <property type="match status" value="1"/>
</dbReference>
<keyword evidence="2" id="KW-0812">Transmembrane</keyword>
<dbReference type="InterPro" id="IPR053951">
    <property type="entry name" value="K_trans_N"/>
</dbReference>
<feature type="transmembrane region" description="Helical" evidence="2">
    <location>
        <begin position="258"/>
        <end position="278"/>
    </location>
</feature>
<dbReference type="GO" id="GO:0003676">
    <property type="term" value="F:nucleic acid binding"/>
    <property type="evidence" value="ECO:0007669"/>
    <property type="project" value="InterPro"/>
</dbReference>
<keyword evidence="2" id="KW-1133">Transmembrane helix</keyword>
<evidence type="ECO:0000256" key="2">
    <source>
        <dbReference type="SAM" id="Phobius"/>
    </source>
</evidence>
<name>A0A8S2KKC7_9BILA</name>
<proteinExistence type="predicted"/>
<keyword evidence="2" id="KW-0472">Membrane</keyword>
<evidence type="ECO:0000313" key="5">
    <source>
        <dbReference type="EMBL" id="CAF3857836.1"/>
    </source>
</evidence>
<comment type="caution">
    <text evidence="5">The sequence shown here is derived from an EMBL/GenBank/DDBJ whole genome shotgun (WGS) entry which is preliminary data.</text>
</comment>
<evidence type="ECO:0000259" key="3">
    <source>
        <dbReference type="Pfam" id="PF02705"/>
    </source>
</evidence>
<evidence type="ECO:0000313" key="6">
    <source>
        <dbReference type="Proteomes" id="UP000682733"/>
    </source>
</evidence>
<organism evidence="5 6">
    <name type="scientific">Didymodactylos carnosus</name>
    <dbReference type="NCBI Taxonomy" id="1234261"/>
    <lineage>
        <taxon>Eukaryota</taxon>
        <taxon>Metazoa</taxon>
        <taxon>Spiralia</taxon>
        <taxon>Gnathifera</taxon>
        <taxon>Rotifera</taxon>
        <taxon>Eurotatoria</taxon>
        <taxon>Bdelloidea</taxon>
        <taxon>Philodinida</taxon>
        <taxon>Philodinidae</taxon>
        <taxon>Didymodactylos</taxon>
    </lineage>
</organism>
<dbReference type="PANTHER" id="PTHR30540">
    <property type="entry name" value="OSMOTIC STRESS POTASSIUM TRANSPORTER"/>
    <property type="match status" value="1"/>
</dbReference>
<evidence type="ECO:0000256" key="1">
    <source>
        <dbReference type="SAM" id="MobiDB-lite"/>
    </source>
</evidence>
<dbReference type="GO" id="GO:0016020">
    <property type="term" value="C:membrane"/>
    <property type="evidence" value="ECO:0007669"/>
    <property type="project" value="InterPro"/>
</dbReference>
<dbReference type="EMBL" id="CAJOBA010009722">
    <property type="protein sequence ID" value="CAF3857836.1"/>
    <property type="molecule type" value="Genomic_DNA"/>
</dbReference>
<dbReference type="Proteomes" id="UP000677228">
    <property type="component" value="Unassembled WGS sequence"/>
</dbReference>
<feature type="transmembrane region" description="Helical" evidence="2">
    <location>
        <begin position="312"/>
        <end position="338"/>
    </location>
</feature>
<gene>
    <name evidence="4" type="ORF">OVA965_LOCUS19071</name>
    <name evidence="5" type="ORF">TMI583_LOCUS19084</name>
</gene>
<dbReference type="PANTHER" id="PTHR30540:SF83">
    <property type="entry name" value="K+ POTASSIUM TRANSPORTER"/>
    <property type="match status" value="1"/>
</dbReference>
<dbReference type="AlphaFoldDB" id="A0A8S2KKC7"/>
<dbReference type="InterPro" id="IPR036397">
    <property type="entry name" value="RNaseH_sf"/>
</dbReference>
<dbReference type="EMBL" id="CAJNOK010009704">
    <property type="protein sequence ID" value="CAF1096350.1"/>
    <property type="molecule type" value="Genomic_DNA"/>
</dbReference>
<dbReference type="GO" id="GO:0015079">
    <property type="term" value="F:potassium ion transmembrane transporter activity"/>
    <property type="evidence" value="ECO:0007669"/>
    <property type="project" value="InterPro"/>
</dbReference>
<dbReference type="Pfam" id="PF02705">
    <property type="entry name" value="K_trans"/>
    <property type="match status" value="1"/>
</dbReference>
<feature type="domain" description="K+ potassium transporter integral membrane" evidence="3">
    <location>
        <begin position="225"/>
        <end position="391"/>
    </location>
</feature>
<feature type="transmembrane region" description="Helical" evidence="2">
    <location>
        <begin position="350"/>
        <end position="367"/>
    </location>
</feature>
<feature type="non-terminal residue" evidence="5">
    <location>
        <position position="1"/>
    </location>
</feature>
<protein>
    <recommendedName>
        <fullName evidence="3">K+ potassium transporter integral membrane domain-containing protein</fullName>
    </recommendedName>
</protein>
<feature type="transmembrane region" description="Helical" evidence="2">
    <location>
        <begin position="374"/>
        <end position="391"/>
    </location>
</feature>